<feature type="non-terminal residue" evidence="2">
    <location>
        <position position="35"/>
    </location>
</feature>
<sequence length="35" mass="3611">VERGPGTLGQRARNQPPLGQVQGRGDGQGRSNPGL</sequence>
<gene>
    <name evidence="2" type="ORF">METZ01_LOCUS366178</name>
</gene>
<feature type="non-terminal residue" evidence="2">
    <location>
        <position position="1"/>
    </location>
</feature>
<feature type="region of interest" description="Disordered" evidence="1">
    <location>
        <begin position="1"/>
        <end position="35"/>
    </location>
</feature>
<dbReference type="AlphaFoldDB" id="A0A382STU0"/>
<protein>
    <submittedName>
        <fullName evidence="2">Uncharacterized protein</fullName>
    </submittedName>
</protein>
<proteinExistence type="predicted"/>
<organism evidence="2">
    <name type="scientific">marine metagenome</name>
    <dbReference type="NCBI Taxonomy" id="408172"/>
    <lineage>
        <taxon>unclassified sequences</taxon>
        <taxon>metagenomes</taxon>
        <taxon>ecological metagenomes</taxon>
    </lineage>
</organism>
<evidence type="ECO:0000256" key="1">
    <source>
        <dbReference type="SAM" id="MobiDB-lite"/>
    </source>
</evidence>
<reference evidence="2" key="1">
    <citation type="submission" date="2018-05" db="EMBL/GenBank/DDBJ databases">
        <authorList>
            <person name="Lanie J.A."/>
            <person name="Ng W.-L."/>
            <person name="Kazmierczak K.M."/>
            <person name="Andrzejewski T.M."/>
            <person name="Davidsen T.M."/>
            <person name="Wayne K.J."/>
            <person name="Tettelin H."/>
            <person name="Glass J.I."/>
            <person name="Rusch D."/>
            <person name="Podicherti R."/>
            <person name="Tsui H.-C.T."/>
            <person name="Winkler M.E."/>
        </authorList>
    </citation>
    <scope>NUCLEOTIDE SEQUENCE</scope>
</reference>
<accession>A0A382STU0</accession>
<evidence type="ECO:0000313" key="2">
    <source>
        <dbReference type="EMBL" id="SVD13324.1"/>
    </source>
</evidence>
<dbReference type="EMBL" id="UINC01131552">
    <property type="protein sequence ID" value="SVD13324.1"/>
    <property type="molecule type" value="Genomic_DNA"/>
</dbReference>
<name>A0A382STU0_9ZZZZ</name>